<comment type="caution">
    <text evidence="2">The sequence shown here is derived from an EMBL/GenBank/DDBJ whole genome shotgun (WGS) entry which is preliminary data.</text>
</comment>
<evidence type="ECO:0000313" key="3">
    <source>
        <dbReference type="Proteomes" id="UP001152622"/>
    </source>
</evidence>
<reference evidence="2" key="1">
    <citation type="journal article" date="2023" name="Science">
        <title>Genome structures resolve the early diversification of teleost fishes.</title>
        <authorList>
            <person name="Parey E."/>
            <person name="Louis A."/>
            <person name="Montfort J."/>
            <person name="Bouchez O."/>
            <person name="Roques C."/>
            <person name="Iampietro C."/>
            <person name="Lluch J."/>
            <person name="Castinel A."/>
            <person name="Donnadieu C."/>
            <person name="Desvignes T."/>
            <person name="Floi Bucao C."/>
            <person name="Jouanno E."/>
            <person name="Wen M."/>
            <person name="Mejri S."/>
            <person name="Dirks R."/>
            <person name="Jansen H."/>
            <person name="Henkel C."/>
            <person name="Chen W.J."/>
            <person name="Zahm M."/>
            <person name="Cabau C."/>
            <person name="Klopp C."/>
            <person name="Thompson A.W."/>
            <person name="Robinson-Rechavi M."/>
            <person name="Braasch I."/>
            <person name="Lecointre G."/>
            <person name="Bobe J."/>
            <person name="Postlethwait J.H."/>
            <person name="Berthelot C."/>
            <person name="Roest Crollius H."/>
            <person name="Guiguen Y."/>
        </authorList>
    </citation>
    <scope>NUCLEOTIDE SEQUENCE</scope>
    <source>
        <strain evidence="2">WJC10195</strain>
    </source>
</reference>
<organism evidence="2 3">
    <name type="scientific">Synaphobranchus kaupii</name>
    <name type="common">Kaup's arrowtooth eel</name>
    <dbReference type="NCBI Taxonomy" id="118154"/>
    <lineage>
        <taxon>Eukaryota</taxon>
        <taxon>Metazoa</taxon>
        <taxon>Chordata</taxon>
        <taxon>Craniata</taxon>
        <taxon>Vertebrata</taxon>
        <taxon>Euteleostomi</taxon>
        <taxon>Actinopterygii</taxon>
        <taxon>Neopterygii</taxon>
        <taxon>Teleostei</taxon>
        <taxon>Anguilliformes</taxon>
        <taxon>Synaphobranchidae</taxon>
        <taxon>Synaphobranchus</taxon>
    </lineage>
</organism>
<dbReference type="Proteomes" id="UP001152622">
    <property type="component" value="Chromosome 17"/>
</dbReference>
<sequence>MQPFLASAANTARVRGGAPSQTRGRLAYRAPLADVAAEREQLENRTTGGLVTAPPKWRSADSERSMTLHTVFDFADHWCVLALSKWKQHAARALISAQMVSAALSVHISRAHWSLGEARCNGGGLP</sequence>
<protein>
    <submittedName>
        <fullName evidence="2">Uncharacterized protein</fullName>
    </submittedName>
</protein>
<dbReference type="EMBL" id="JAINUF010000017">
    <property type="protein sequence ID" value="KAJ8339550.1"/>
    <property type="molecule type" value="Genomic_DNA"/>
</dbReference>
<proteinExistence type="predicted"/>
<name>A0A9Q1EIU0_SYNKA</name>
<evidence type="ECO:0000256" key="1">
    <source>
        <dbReference type="SAM" id="MobiDB-lite"/>
    </source>
</evidence>
<keyword evidence="3" id="KW-1185">Reference proteome</keyword>
<gene>
    <name evidence="2" type="ORF">SKAU_G00363360</name>
</gene>
<feature type="region of interest" description="Disordered" evidence="1">
    <location>
        <begin position="1"/>
        <end position="20"/>
    </location>
</feature>
<accession>A0A9Q1EIU0</accession>
<evidence type="ECO:0000313" key="2">
    <source>
        <dbReference type="EMBL" id="KAJ8339550.1"/>
    </source>
</evidence>
<dbReference type="AlphaFoldDB" id="A0A9Q1EIU0"/>